<reference evidence="1 2" key="1">
    <citation type="submission" date="2024-02" db="EMBL/GenBank/DDBJ databases">
        <authorList>
            <person name="Daric V."/>
            <person name="Darras S."/>
        </authorList>
    </citation>
    <scope>NUCLEOTIDE SEQUENCE [LARGE SCALE GENOMIC DNA]</scope>
</reference>
<evidence type="ECO:0000313" key="1">
    <source>
        <dbReference type="EMBL" id="CAK8680779.1"/>
    </source>
</evidence>
<dbReference type="EMBL" id="CAWYQH010000079">
    <property type="protein sequence ID" value="CAK8680779.1"/>
    <property type="molecule type" value="Genomic_DNA"/>
</dbReference>
<sequence length="96" mass="10529">MEENNLNKDNSDVIIDHNVRCFNLNQLERNSTTNHVASGCFTQLCGSTNIDNTLPGFMSSAHLSPELDDLSRLSDISGQSSTGLFDVDDFLGVFFA</sequence>
<name>A0ABP0FQJ4_CLALP</name>
<evidence type="ECO:0000313" key="2">
    <source>
        <dbReference type="Proteomes" id="UP001642483"/>
    </source>
</evidence>
<gene>
    <name evidence="1" type="ORF">CVLEPA_LOCUS11025</name>
</gene>
<protein>
    <submittedName>
        <fullName evidence="1">Uncharacterized protein</fullName>
    </submittedName>
</protein>
<keyword evidence="2" id="KW-1185">Reference proteome</keyword>
<dbReference type="Proteomes" id="UP001642483">
    <property type="component" value="Unassembled WGS sequence"/>
</dbReference>
<proteinExistence type="predicted"/>
<organism evidence="1 2">
    <name type="scientific">Clavelina lepadiformis</name>
    <name type="common">Light-bulb sea squirt</name>
    <name type="synonym">Ascidia lepadiformis</name>
    <dbReference type="NCBI Taxonomy" id="159417"/>
    <lineage>
        <taxon>Eukaryota</taxon>
        <taxon>Metazoa</taxon>
        <taxon>Chordata</taxon>
        <taxon>Tunicata</taxon>
        <taxon>Ascidiacea</taxon>
        <taxon>Aplousobranchia</taxon>
        <taxon>Clavelinidae</taxon>
        <taxon>Clavelina</taxon>
    </lineage>
</organism>
<accession>A0ABP0FQJ4</accession>
<comment type="caution">
    <text evidence="1">The sequence shown here is derived from an EMBL/GenBank/DDBJ whole genome shotgun (WGS) entry which is preliminary data.</text>
</comment>